<accession>A0A2S5KJS0</accession>
<feature type="transmembrane region" description="Helical" evidence="2">
    <location>
        <begin position="34"/>
        <end position="54"/>
    </location>
</feature>
<protein>
    <recommendedName>
        <fullName evidence="5">TraD/TraG TraM recognition site domain-containing protein</fullName>
    </recommendedName>
</protein>
<comment type="caution">
    <text evidence="3">The sequence shown here is derived from an EMBL/GenBank/DDBJ whole genome shotgun (WGS) entry which is preliminary data.</text>
</comment>
<dbReference type="OrthoDB" id="7817736at2"/>
<proteinExistence type="predicted"/>
<evidence type="ECO:0000313" key="3">
    <source>
        <dbReference type="EMBL" id="PPC75061.1"/>
    </source>
</evidence>
<dbReference type="InterPro" id="IPR027417">
    <property type="entry name" value="P-loop_NTPase"/>
</dbReference>
<evidence type="ECO:0008006" key="5">
    <source>
        <dbReference type="Google" id="ProtNLM"/>
    </source>
</evidence>
<dbReference type="SUPFAM" id="SSF52540">
    <property type="entry name" value="P-loop containing nucleoside triphosphate hydrolases"/>
    <property type="match status" value="1"/>
</dbReference>
<dbReference type="AlphaFoldDB" id="A0A2S5KJS0"/>
<evidence type="ECO:0000313" key="4">
    <source>
        <dbReference type="Proteomes" id="UP000238196"/>
    </source>
</evidence>
<dbReference type="EMBL" id="PRLP01000111">
    <property type="protein sequence ID" value="PPC75061.1"/>
    <property type="molecule type" value="Genomic_DNA"/>
</dbReference>
<gene>
    <name evidence="3" type="ORF">C4K68_22490</name>
</gene>
<dbReference type="Proteomes" id="UP000238196">
    <property type="component" value="Unassembled WGS sequence"/>
</dbReference>
<keyword evidence="2" id="KW-0812">Transmembrane</keyword>
<feature type="compositionally biased region" description="Low complexity" evidence="1">
    <location>
        <begin position="801"/>
        <end position="815"/>
    </location>
</feature>
<evidence type="ECO:0000256" key="1">
    <source>
        <dbReference type="SAM" id="MobiDB-lite"/>
    </source>
</evidence>
<evidence type="ECO:0000256" key="2">
    <source>
        <dbReference type="SAM" id="Phobius"/>
    </source>
</evidence>
<reference evidence="3 4" key="1">
    <citation type="submission" date="2018-02" db="EMBL/GenBank/DDBJ databases">
        <title>novel marine gammaproteobacteria from coastal saline agro ecosystem.</title>
        <authorList>
            <person name="Krishnan R."/>
            <person name="Ramesh Kumar N."/>
        </authorList>
    </citation>
    <scope>NUCLEOTIDE SEQUENCE [LARGE SCALE GENOMIC DNA]</scope>
    <source>
        <strain evidence="3 4">228</strain>
    </source>
</reference>
<feature type="region of interest" description="Disordered" evidence="1">
    <location>
        <begin position="788"/>
        <end position="816"/>
    </location>
</feature>
<organism evidence="3 4">
    <name type="scientific">Proteobacteria bacterium 228</name>
    <dbReference type="NCBI Taxonomy" id="2083153"/>
    <lineage>
        <taxon>Bacteria</taxon>
        <taxon>Pseudomonadati</taxon>
        <taxon>Pseudomonadota</taxon>
    </lineage>
</organism>
<dbReference type="Gene3D" id="3.40.50.300">
    <property type="entry name" value="P-loop containing nucleotide triphosphate hydrolases"/>
    <property type="match status" value="2"/>
</dbReference>
<keyword evidence="2" id="KW-1133">Transmembrane helix</keyword>
<name>A0A2S5KJS0_9PROT</name>
<sequence length="914" mass="103190">MKTHRYSQGIKKETLRRDVRPWYVKMHDALDYSLATYFVLLVLGIAPIAYPVAMLITYPIMWYVLYAALSNHDVLPFLLPFYSKKVDYHDPKAARIGFRKARGHYFIGTLLGDIRGILYRCWMSFDHLLQHIYIVGTTGAGKTETLVSLSATVIAAGSGVQYSDAKAAPKLAFQLGTIARYFGRDDDVRIQNFLNSEDRNEDRAFRRANTMMMFTEDGDQNTQIAVSMIPSGGEQNKIFSERAVLLWSAISPALVDLSKQGRLYITPYVYRDYLQWGELLELRFNPFITASSRTEIIAYLKSCSGYTEPQKLLDDFWDQYMAKPYTTDSEWKTIAHKTFISKMKTPDEVTRQHGFAQMYFTRILQSLSSVYGDIFMGERSEINMRDMILRRRIGIAMFPTLQKSMEEVGNLGKISSTAVKSAVSVGLGTGVEGKTSELLTNLPTEAPTPYLVIADEYLYLHVSGYAATLAQARGLGVSMVIGMQETDALRELDRKESLQIDENTRIKMIGAGEGTGNVLDMLKKITGEQYVYQTSGATIRSGIDYSDDPQAQIQKEDQFSVRDIREQVEGETLVAYKNHVHRVSLFNHQFVGDKTLIKEFYVPRMVPCIHGRETPDTEEERKPYYVIARLLEGNQRNQSSLRNYVYDWEDYHIAQRGEVMEKLPNISYLQAFQFHRNNAPEALKKSARLCSLFGFMSIASIMDEHSDLGMLPEELVAAEDAEFANQSSINDDNMLQVKLSAGELSEDDILQMLPPLPALRFDINETVYRTYARQCGFIDDDELFDDSNDDVAGGSSGSGGVYVSPPAQTSHTSESTMHESMKLHSNPLLRAMAYAPTILKDDMLIEVAQNTKRLEMELGRSAEEAEGIAMDVVEMIAKEGSYPVEPIVLDRDESIAKMKTMIYEVVDAQSRGLG</sequence>
<keyword evidence="2" id="KW-0472">Membrane</keyword>